<dbReference type="EMBL" id="JAUDFV010000157">
    <property type="protein sequence ID" value="KAL2714070.1"/>
    <property type="molecule type" value="Genomic_DNA"/>
</dbReference>
<protein>
    <submittedName>
        <fullName evidence="2">Uncharacterized protein</fullName>
    </submittedName>
</protein>
<comment type="caution">
    <text evidence="2">The sequence shown here is derived from an EMBL/GenBank/DDBJ whole genome shotgun (WGS) entry which is preliminary data.</text>
</comment>
<feature type="compositionally biased region" description="Low complexity" evidence="1">
    <location>
        <begin position="212"/>
        <end position="236"/>
    </location>
</feature>
<keyword evidence="3" id="KW-1185">Reference proteome</keyword>
<dbReference type="Proteomes" id="UP001607302">
    <property type="component" value="Unassembled WGS sequence"/>
</dbReference>
<gene>
    <name evidence="2" type="ORF">V1478_016627</name>
</gene>
<organism evidence="2 3">
    <name type="scientific">Vespula squamosa</name>
    <name type="common">Southern yellow jacket</name>
    <name type="synonym">Wasp</name>
    <dbReference type="NCBI Taxonomy" id="30214"/>
    <lineage>
        <taxon>Eukaryota</taxon>
        <taxon>Metazoa</taxon>
        <taxon>Ecdysozoa</taxon>
        <taxon>Arthropoda</taxon>
        <taxon>Hexapoda</taxon>
        <taxon>Insecta</taxon>
        <taxon>Pterygota</taxon>
        <taxon>Neoptera</taxon>
        <taxon>Endopterygota</taxon>
        <taxon>Hymenoptera</taxon>
        <taxon>Apocrita</taxon>
        <taxon>Aculeata</taxon>
        <taxon>Vespoidea</taxon>
        <taxon>Vespidae</taxon>
        <taxon>Vespinae</taxon>
        <taxon>Vespula</taxon>
    </lineage>
</organism>
<feature type="region of interest" description="Disordered" evidence="1">
    <location>
        <begin position="210"/>
        <end position="236"/>
    </location>
</feature>
<dbReference type="AlphaFoldDB" id="A0ABD2A2Q3"/>
<name>A0ABD2A2Q3_VESSQ</name>
<reference evidence="2 3" key="1">
    <citation type="journal article" date="2024" name="Ann. Entomol. Soc. Am.">
        <title>Genomic analyses of the southern and eastern yellowjacket wasps (Hymenoptera: Vespidae) reveal evolutionary signatures of social life.</title>
        <authorList>
            <person name="Catto M.A."/>
            <person name="Caine P.B."/>
            <person name="Orr S.E."/>
            <person name="Hunt B.G."/>
            <person name="Goodisman M.A.D."/>
        </authorList>
    </citation>
    <scope>NUCLEOTIDE SEQUENCE [LARGE SCALE GENOMIC DNA]</scope>
    <source>
        <strain evidence="2">233</strain>
        <tissue evidence="2">Head and thorax</tissue>
    </source>
</reference>
<evidence type="ECO:0000256" key="1">
    <source>
        <dbReference type="SAM" id="MobiDB-lite"/>
    </source>
</evidence>
<sequence length="304" mass="33604">MLSLKQLRDTERPRNRTFPRMRARTCNAEGGYLWASIHGKRKCATECIQESIVPAGICDSTPVTQDALYPKELVPEPTSLAVVPRSFCVSLERQAAVVETSQRHGGTYNEVNPDRSRPEALASSPICRIDSQNRRVLHILYGRGAKTPELGADVRRLGLMDESSGKWCGMTAVPVARNMSPEYHSHQIETGLCIGLTLCISRGNNFPGGGPVSSQRCSNSGSSSSRSSKTVHHQSSVSRLFHETGVVFQSLPRATTRNDIRYLLHSTSIEGKLSFPKFEGNVENVRVTFENLDATRVRSVYLML</sequence>
<evidence type="ECO:0000313" key="2">
    <source>
        <dbReference type="EMBL" id="KAL2714070.1"/>
    </source>
</evidence>
<proteinExistence type="predicted"/>
<accession>A0ABD2A2Q3</accession>
<evidence type="ECO:0000313" key="3">
    <source>
        <dbReference type="Proteomes" id="UP001607302"/>
    </source>
</evidence>